<dbReference type="Proteomes" id="UP000230790">
    <property type="component" value="Unassembled WGS sequence"/>
</dbReference>
<keyword evidence="1" id="KW-0472">Membrane</keyword>
<gene>
    <name evidence="2" type="ORF">CUN48_07785</name>
</gene>
<feature type="transmembrane region" description="Helical" evidence="1">
    <location>
        <begin position="106"/>
        <end position="127"/>
    </location>
</feature>
<proteinExistence type="predicted"/>
<feature type="transmembrane region" description="Helical" evidence="1">
    <location>
        <begin position="334"/>
        <end position="356"/>
    </location>
</feature>
<feature type="transmembrane region" description="Helical" evidence="1">
    <location>
        <begin position="227"/>
        <end position="252"/>
    </location>
</feature>
<reference evidence="2 3" key="1">
    <citation type="submission" date="2017-11" db="EMBL/GenBank/DDBJ databases">
        <title>Evolution of Phototrophy in the Chloroflexi Phylum Driven by Horizontal Gene Transfer.</title>
        <authorList>
            <person name="Ward L.M."/>
            <person name="Hemp J."/>
            <person name="Shih P.M."/>
            <person name="Mcglynn S.E."/>
            <person name="Fischer W."/>
        </authorList>
    </citation>
    <scope>NUCLEOTIDE SEQUENCE [LARGE SCALE GENOMIC DNA]</scope>
    <source>
        <strain evidence="2">JP3_7</strain>
    </source>
</reference>
<comment type="caution">
    <text evidence="2">The sequence shown here is derived from an EMBL/GenBank/DDBJ whole genome shotgun (WGS) entry which is preliminary data.</text>
</comment>
<keyword evidence="1" id="KW-1133">Transmembrane helix</keyword>
<feature type="transmembrane region" description="Helical" evidence="1">
    <location>
        <begin position="376"/>
        <end position="397"/>
    </location>
</feature>
<feature type="transmembrane region" description="Helical" evidence="1">
    <location>
        <begin position="75"/>
        <end position="94"/>
    </location>
</feature>
<protein>
    <submittedName>
        <fullName evidence="2">Uncharacterized protein</fullName>
    </submittedName>
</protein>
<evidence type="ECO:0000313" key="3">
    <source>
        <dbReference type="Proteomes" id="UP000230790"/>
    </source>
</evidence>
<dbReference type="EMBL" id="PGTN01000041">
    <property type="protein sequence ID" value="PJF47613.1"/>
    <property type="molecule type" value="Genomic_DNA"/>
</dbReference>
<feature type="transmembrane region" description="Helical" evidence="1">
    <location>
        <begin position="293"/>
        <end position="314"/>
    </location>
</feature>
<keyword evidence="1" id="KW-0812">Transmembrane</keyword>
<dbReference type="AlphaFoldDB" id="A0A2M8QCT1"/>
<feature type="transmembrane region" description="Helical" evidence="1">
    <location>
        <begin position="258"/>
        <end position="281"/>
    </location>
</feature>
<evidence type="ECO:0000313" key="2">
    <source>
        <dbReference type="EMBL" id="PJF47613.1"/>
    </source>
</evidence>
<accession>A0A2M8QCT1</accession>
<name>A0A2M8QCT1_9CHLR</name>
<evidence type="ECO:0000256" key="1">
    <source>
        <dbReference type="SAM" id="Phobius"/>
    </source>
</evidence>
<sequence>MTVGEMLKLMRDPLGAPFYPPALQVLLVVTWVLHIFFVTTALGTSALSIFAFTAKKGAGLWLQAGRLAARLTPNALGLGIVTGIAPLLFVQTIYDPLWYAANTLTGFWSALFIFVVMGGYSLAYVFYLKGSRDGRLLFTAILSLILLFLAGWVMHVLHAVSIRPEQWKQWYMPSGVIDTRGVTFHAYNIPRLVFLLPLQAVLSLAVVMMFASWYLRKRGDDTSFLHWLAALGRTMALVVSPLYGLTGLAWAVTEGPEFGATTLIAVPLVAIGIALTIYFLRLKQPAIRAPLSLGVWLLAVFGVAIVREAVRVASLARYGYTLADYPYHFDWGSILVFGVTTIVGVMVVLYLILVLYQANASQEGTVSLRVERLGKVATGMLGAWFGFFVLMGLYSTFVLR</sequence>
<feature type="transmembrane region" description="Helical" evidence="1">
    <location>
        <begin position="31"/>
        <end position="54"/>
    </location>
</feature>
<feature type="transmembrane region" description="Helical" evidence="1">
    <location>
        <begin position="136"/>
        <end position="157"/>
    </location>
</feature>
<feature type="transmembrane region" description="Helical" evidence="1">
    <location>
        <begin position="192"/>
        <end position="215"/>
    </location>
</feature>
<organism evidence="2 3">
    <name type="scientific">Candidatus Thermofonsia Clade 3 bacterium</name>
    <dbReference type="NCBI Taxonomy" id="2364212"/>
    <lineage>
        <taxon>Bacteria</taxon>
        <taxon>Bacillati</taxon>
        <taxon>Chloroflexota</taxon>
        <taxon>Candidatus Thermofontia</taxon>
        <taxon>Candidatus Thermofonsia Clade 3</taxon>
    </lineage>
</organism>